<evidence type="ECO:0000313" key="3">
    <source>
        <dbReference type="Proteomes" id="UP000001396"/>
    </source>
</evidence>
<dbReference type="RefSeq" id="XP_020428734.1">
    <property type="nucleotide sequence ID" value="XM_020580694.1"/>
</dbReference>
<accession>D3BPP0</accession>
<organism evidence="2 3">
    <name type="scientific">Heterostelium pallidum (strain ATCC 26659 / Pp 5 / PN500)</name>
    <name type="common">Cellular slime mold</name>
    <name type="synonym">Polysphondylium pallidum</name>
    <dbReference type="NCBI Taxonomy" id="670386"/>
    <lineage>
        <taxon>Eukaryota</taxon>
        <taxon>Amoebozoa</taxon>
        <taxon>Evosea</taxon>
        <taxon>Eumycetozoa</taxon>
        <taxon>Dictyostelia</taxon>
        <taxon>Acytosteliales</taxon>
        <taxon>Acytosteliaceae</taxon>
        <taxon>Heterostelium</taxon>
    </lineage>
</organism>
<dbReference type="Proteomes" id="UP000001396">
    <property type="component" value="Unassembled WGS sequence"/>
</dbReference>
<feature type="region of interest" description="Disordered" evidence="1">
    <location>
        <begin position="331"/>
        <end position="378"/>
    </location>
</feature>
<name>D3BPP0_HETP5</name>
<feature type="compositionally biased region" description="Basic and acidic residues" evidence="1">
    <location>
        <begin position="72"/>
        <end position="81"/>
    </location>
</feature>
<evidence type="ECO:0000313" key="2">
    <source>
        <dbReference type="EMBL" id="EFA76602.1"/>
    </source>
</evidence>
<evidence type="ECO:0000256" key="1">
    <source>
        <dbReference type="SAM" id="MobiDB-lite"/>
    </source>
</evidence>
<proteinExistence type="predicted"/>
<gene>
    <name evidence="2" type="ORF">PPL_09907</name>
</gene>
<sequence length="378" mass="43630">MNRLYRLHRSQQHLLLSLNTYQSANFTFNHTNRLGGLLSYHHNHNYNPIDSKQVHNIHVVGSRSFSSKSKSKKEQKQREQHQQQQNAEIQELTEDEKRLEEFESKLKNVTIGSMLKQIGILLALALRGHMSMHVNRWKYREFYEHVMELLRSKKDVIETVTQRNFEFDKIQLKNFVVFTRDSPLARAMKSNNMSMNMNNLEYFDDDDNDDIKAGGGGGGFEPIVISMTLMNANELDRFSVDAVIIGKAEATPIDGDSGLFGRMMPRKLPLLGNLNSKATLQTLSLLLENVDTGQQQEFPLVQAEQDLRQQTTTTSTTFHTEQDEMTIIQETKPTSSYKSSKDRQQTEATTIELDDYNEKSNTYNNHNQQQNTNKKSKY</sequence>
<protein>
    <submittedName>
        <fullName evidence="2">Uncharacterized protein</fullName>
    </submittedName>
</protein>
<dbReference type="AlphaFoldDB" id="D3BPP0"/>
<dbReference type="EMBL" id="ADBJ01000045">
    <property type="protein sequence ID" value="EFA76602.1"/>
    <property type="molecule type" value="Genomic_DNA"/>
</dbReference>
<comment type="caution">
    <text evidence="2">The sequence shown here is derived from an EMBL/GenBank/DDBJ whole genome shotgun (WGS) entry which is preliminary data.</text>
</comment>
<feature type="compositionally biased region" description="Low complexity" evidence="1">
    <location>
        <begin position="360"/>
        <end position="378"/>
    </location>
</feature>
<reference evidence="2 3" key="1">
    <citation type="journal article" date="2011" name="Genome Res.">
        <title>Phylogeny-wide analysis of social amoeba genomes highlights ancient origins for complex intercellular communication.</title>
        <authorList>
            <person name="Heidel A.J."/>
            <person name="Lawal H.M."/>
            <person name="Felder M."/>
            <person name="Schilde C."/>
            <person name="Helps N.R."/>
            <person name="Tunggal B."/>
            <person name="Rivero F."/>
            <person name="John U."/>
            <person name="Schleicher M."/>
            <person name="Eichinger L."/>
            <person name="Platzer M."/>
            <person name="Noegel A.A."/>
            <person name="Schaap P."/>
            <person name="Gloeckner G."/>
        </authorList>
    </citation>
    <scope>NUCLEOTIDE SEQUENCE [LARGE SCALE GENOMIC DNA]</scope>
    <source>
        <strain evidence="3">ATCC 26659 / Pp 5 / PN500</strain>
    </source>
</reference>
<dbReference type="InParanoid" id="D3BPP0"/>
<dbReference type="GeneID" id="31365379"/>
<keyword evidence="3" id="KW-1185">Reference proteome</keyword>
<feature type="region of interest" description="Disordered" evidence="1">
    <location>
        <begin position="62"/>
        <end position="88"/>
    </location>
</feature>